<gene>
    <name evidence="1" type="ORF">H9806_09115</name>
</gene>
<proteinExistence type="predicted"/>
<dbReference type="Proteomes" id="UP000823844">
    <property type="component" value="Unassembled WGS sequence"/>
</dbReference>
<name>A0A9E2NUK7_9LACO</name>
<dbReference type="EMBL" id="JAHLFT010000122">
    <property type="protein sequence ID" value="MBU3829250.1"/>
    <property type="molecule type" value="Genomic_DNA"/>
</dbReference>
<reference evidence="1" key="1">
    <citation type="journal article" date="2021" name="PeerJ">
        <title>Extensive microbial diversity within the chicken gut microbiome revealed by metagenomics and culture.</title>
        <authorList>
            <person name="Gilroy R."/>
            <person name="Ravi A."/>
            <person name="Getino M."/>
            <person name="Pursley I."/>
            <person name="Horton D.L."/>
            <person name="Alikhan N.F."/>
            <person name="Baker D."/>
            <person name="Gharbi K."/>
            <person name="Hall N."/>
            <person name="Watson M."/>
            <person name="Adriaenssens E.M."/>
            <person name="Foster-Nyarko E."/>
            <person name="Jarju S."/>
            <person name="Secka A."/>
            <person name="Antonio M."/>
            <person name="Oren A."/>
            <person name="Chaudhuri R.R."/>
            <person name="La Ragione R."/>
            <person name="Hildebrand F."/>
            <person name="Pallen M.J."/>
        </authorList>
    </citation>
    <scope>NUCLEOTIDE SEQUENCE</scope>
    <source>
        <strain evidence="1">F6-686</strain>
    </source>
</reference>
<evidence type="ECO:0000313" key="1">
    <source>
        <dbReference type="EMBL" id="MBU3829250.1"/>
    </source>
</evidence>
<organism evidence="1 2">
    <name type="scientific">Candidatus Lactobacillus pullistercoris</name>
    <dbReference type="NCBI Taxonomy" id="2838636"/>
    <lineage>
        <taxon>Bacteria</taxon>
        <taxon>Bacillati</taxon>
        <taxon>Bacillota</taxon>
        <taxon>Bacilli</taxon>
        <taxon>Lactobacillales</taxon>
        <taxon>Lactobacillaceae</taxon>
        <taxon>Lactobacillus</taxon>
    </lineage>
</organism>
<comment type="caution">
    <text evidence="1">The sequence shown here is derived from an EMBL/GenBank/DDBJ whole genome shotgun (WGS) entry which is preliminary data.</text>
</comment>
<evidence type="ECO:0000313" key="2">
    <source>
        <dbReference type="Proteomes" id="UP000823844"/>
    </source>
</evidence>
<protein>
    <submittedName>
        <fullName evidence="1">Uncharacterized protein</fullName>
    </submittedName>
</protein>
<accession>A0A9E2NUK7</accession>
<dbReference type="AlphaFoldDB" id="A0A9E2NUK7"/>
<reference evidence="1" key="2">
    <citation type="submission" date="2021-04" db="EMBL/GenBank/DDBJ databases">
        <authorList>
            <person name="Gilroy R."/>
        </authorList>
    </citation>
    <scope>NUCLEOTIDE SEQUENCE</scope>
    <source>
        <strain evidence="1">F6-686</strain>
    </source>
</reference>
<sequence length="77" mass="9131">MVKKKFELEENVAKLAEKYIDTTEIDWNELVNKAIKYYISKKLGTSEVKAMLKENDDESAKYLDEYIQNNIDSHWNI</sequence>